<proteinExistence type="predicted"/>
<dbReference type="EMBL" id="LAZR01068158">
    <property type="protein sequence ID" value="KKK50166.1"/>
    <property type="molecule type" value="Genomic_DNA"/>
</dbReference>
<feature type="non-terminal residue" evidence="1">
    <location>
        <position position="1"/>
    </location>
</feature>
<evidence type="ECO:0000313" key="1">
    <source>
        <dbReference type="EMBL" id="KKK50166.1"/>
    </source>
</evidence>
<reference evidence="1" key="1">
    <citation type="journal article" date="2015" name="Nature">
        <title>Complex archaea that bridge the gap between prokaryotes and eukaryotes.</title>
        <authorList>
            <person name="Spang A."/>
            <person name="Saw J.H."/>
            <person name="Jorgensen S.L."/>
            <person name="Zaremba-Niedzwiedzka K."/>
            <person name="Martijn J."/>
            <person name="Lind A.E."/>
            <person name="van Eijk R."/>
            <person name="Schleper C."/>
            <person name="Guy L."/>
            <person name="Ettema T.J."/>
        </authorList>
    </citation>
    <scope>NUCLEOTIDE SEQUENCE</scope>
</reference>
<name>A0A0F8YQ11_9ZZZZ</name>
<organism evidence="1">
    <name type="scientific">marine sediment metagenome</name>
    <dbReference type="NCBI Taxonomy" id="412755"/>
    <lineage>
        <taxon>unclassified sequences</taxon>
        <taxon>metagenomes</taxon>
        <taxon>ecological metagenomes</taxon>
    </lineage>
</organism>
<gene>
    <name evidence="1" type="ORF">LCGC14_3127760</name>
</gene>
<comment type="caution">
    <text evidence="1">The sequence shown here is derived from an EMBL/GenBank/DDBJ whole genome shotgun (WGS) entry which is preliminary data.</text>
</comment>
<sequence length="127" mass="13670">LKRSLGAARKAFKDGTGSSKAVRNIQKSLKGEINKTAPEELAAALMAGVAKSVIAKGESFIHGLDKLSTDKNINYLNPTDAVRLASIVYEAKETLMEISDRSGIKQISTPGLTEKYAKALEVEYETV</sequence>
<protein>
    <submittedName>
        <fullName evidence="1">Uncharacterized protein</fullName>
    </submittedName>
</protein>
<accession>A0A0F8YQ11</accession>
<dbReference type="AlphaFoldDB" id="A0A0F8YQ11"/>